<evidence type="ECO:0000313" key="6">
    <source>
        <dbReference type="Proteomes" id="UP000188929"/>
    </source>
</evidence>
<dbReference type="Gene3D" id="1.20.120.530">
    <property type="entry name" value="GntR ligand-binding domain-like"/>
    <property type="match status" value="1"/>
</dbReference>
<gene>
    <name evidence="5" type="ORF">BL253_31060</name>
</gene>
<keyword evidence="2" id="KW-0238">DNA-binding</keyword>
<dbReference type="InterPro" id="IPR036388">
    <property type="entry name" value="WH-like_DNA-bd_sf"/>
</dbReference>
<dbReference type="InterPro" id="IPR011711">
    <property type="entry name" value="GntR_C"/>
</dbReference>
<dbReference type="STRING" id="1834516.BL253_31060"/>
<dbReference type="PANTHER" id="PTHR43537">
    <property type="entry name" value="TRANSCRIPTIONAL REGULATOR, GNTR FAMILY"/>
    <property type="match status" value="1"/>
</dbReference>
<dbReference type="AlphaFoldDB" id="A0A1V2I295"/>
<dbReference type="SUPFAM" id="SSF46785">
    <property type="entry name" value="Winged helix' DNA-binding domain"/>
    <property type="match status" value="1"/>
</dbReference>
<dbReference type="SMART" id="SM00345">
    <property type="entry name" value="HTH_GNTR"/>
    <property type="match status" value="1"/>
</dbReference>
<evidence type="ECO:0000256" key="3">
    <source>
        <dbReference type="ARBA" id="ARBA00023163"/>
    </source>
</evidence>
<dbReference type="EMBL" id="MOMC01000074">
    <property type="protein sequence ID" value="ONH24207.1"/>
    <property type="molecule type" value="Genomic_DNA"/>
</dbReference>
<dbReference type="Pfam" id="PF00392">
    <property type="entry name" value="GntR"/>
    <property type="match status" value="1"/>
</dbReference>
<dbReference type="OrthoDB" id="3172099at2"/>
<evidence type="ECO:0000259" key="4">
    <source>
        <dbReference type="PROSITE" id="PS50949"/>
    </source>
</evidence>
<dbReference type="CDD" id="cd07377">
    <property type="entry name" value="WHTH_GntR"/>
    <property type="match status" value="1"/>
</dbReference>
<dbReference type="PROSITE" id="PS50949">
    <property type="entry name" value="HTH_GNTR"/>
    <property type="match status" value="1"/>
</dbReference>
<dbReference type="GO" id="GO:0003700">
    <property type="term" value="F:DNA-binding transcription factor activity"/>
    <property type="evidence" value="ECO:0007669"/>
    <property type="project" value="InterPro"/>
</dbReference>
<dbReference type="SUPFAM" id="SSF48008">
    <property type="entry name" value="GntR ligand-binding domain-like"/>
    <property type="match status" value="1"/>
</dbReference>
<dbReference type="GO" id="GO:0003677">
    <property type="term" value="F:DNA binding"/>
    <property type="evidence" value="ECO:0007669"/>
    <property type="project" value="UniProtKB-KW"/>
</dbReference>
<dbReference type="InterPro" id="IPR008920">
    <property type="entry name" value="TF_FadR/GntR_C"/>
</dbReference>
<name>A0A1V2I295_9ACTN</name>
<accession>A0A1V2I295</accession>
<reference evidence="6" key="1">
    <citation type="submission" date="2016-10" db="EMBL/GenBank/DDBJ databases">
        <title>Frankia sp. NRRL B-16386 Genome sequencing.</title>
        <authorList>
            <person name="Ghodhbane-Gtari F."/>
            <person name="Swanson E."/>
            <person name="Gueddou A."/>
            <person name="Hezbri K."/>
            <person name="Ktari K."/>
            <person name="Nouioui I."/>
            <person name="Morris K."/>
            <person name="Simpson S."/>
            <person name="Abebe-Akele F."/>
            <person name="Thomas K."/>
            <person name="Gtari M."/>
            <person name="Tisa L.S."/>
        </authorList>
    </citation>
    <scope>NUCLEOTIDE SEQUENCE [LARGE SCALE GENOMIC DNA]</scope>
    <source>
        <strain evidence="6">NRRL B-16386</strain>
    </source>
</reference>
<dbReference type="RefSeq" id="WP_076820963.1">
    <property type="nucleotide sequence ID" value="NZ_MOMC01000074.1"/>
</dbReference>
<evidence type="ECO:0000256" key="1">
    <source>
        <dbReference type="ARBA" id="ARBA00023015"/>
    </source>
</evidence>
<evidence type="ECO:0000313" key="5">
    <source>
        <dbReference type="EMBL" id="ONH24207.1"/>
    </source>
</evidence>
<dbReference type="PRINTS" id="PR00035">
    <property type="entry name" value="HTHGNTR"/>
</dbReference>
<proteinExistence type="predicted"/>
<sequence>MVAKKGARPPREKPQRIADEIRSLIVSGELADGDLIGREPELVERFGVSRPSLREALRILEAQGLISVERGVLGGIFVRQPDERLTARTAALLLQARGVPLMDVCAARTLLEPLAARRLAQSPRRQAAGAELGELIGREEESLADPDEFGRANAQFHERLLALAGNQTLTIVAEMLNEIVARAVTALSRAEDTTGSLATRRRGVRSQRRLVELIQAGDGPAAEEHWRSHMAVVDKVMLGAEAGTVVDLVHHY</sequence>
<dbReference type="InterPro" id="IPR000524">
    <property type="entry name" value="Tscrpt_reg_HTH_GntR"/>
</dbReference>
<dbReference type="InterPro" id="IPR036390">
    <property type="entry name" value="WH_DNA-bd_sf"/>
</dbReference>
<comment type="caution">
    <text evidence="5">The sequence shown here is derived from an EMBL/GenBank/DDBJ whole genome shotgun (WGS) entry which is preliminary data.</text>
</comment>
<dbReference type="Proteomes" id="UP000188929">
    <property type="component" value="Unassembled WGS sequence"/>
</dbReference>
<keyword evidence="6" id="KW-1185">Reference proteome</keyword>
<dbReference type="Gene3D" id="1.10.10.10">
    <property type="entry name" value="Winged helix-like DNA-binding domain superfamily/Winged helix DNA-binding domain"/>
    <property type="match status" value="1"/>
</dbReference>
<evidence type="ECO:0000256" key="2">
    <source>
        <dbReference type="ARBA" id="ARBA00023125"/>
    </source>
</evidence>
<keyword evidence="1" id="KW-0805">Transcription regulation</keyword>
<protein>
    <submittedName>
        <fullName evidence="5">GntR family transcriptional regulator</fullName>
    </submittedName>
</protein>
<organism evidence="5 6">
    <name type="scientific">Pseudofrankia asymbiotica</name>
    <dbReference type="NCBI Taxonomy" id="1834516"/>
    <lineage>
        <taxon>Bacteria</taxon>
        <taxon>Bacillati</taxon>
        <taxon>Actinomycetota</taxon>
        <taxon>Actinomycetes</taxon>
        <taxon>Frankiales</taxon>
        <taxon>Frankiaceae</taxon>
        <taxon>Pseudofrankia</taxon>
    </lineage>
</organism>
<dbReference type="Pfam" id="PF07729">
    <property type="entry name" value="FCD"/>
    <property type="match status" value="1"/>
</dbReference>
<feature type="domain" description="HTH gntR-type" evidence="4">
    <location>
        <begin position="11"/>
        <end position="81"/>
    </location>
</feature>
<keyword evidence="3" id="KW-0804">Transcription</keyword>
<dbReference type="PANTHER" id="PTHR43537:SF5">
    <property type="entry name" value="UXU OPERON TRANSCRIPTIONAL REGULATOR"/>
    <property type="match status" value="1"/>
</dbReference>
<dbReference type="SMART" id="SM00895">
    <property type="entry name" value="FCD"/>
    <property type="match status" value="1"/>
</dbReference>